<dbReference type="Gene3D" id="3.40.50.300">
    <property type="entry name" value="P-loop containing nucleotide triphosphate hydrolases"/>
    <property type="match status" value="1"/>
</dbReference>
<dbReference type="PANTHER" id="PTHR45909">
    <property type="entry name" value="ADP-RIBOSYLATION FACTOR-RELATED PROTEIN 1"/>
    <property type="match status" value="1"/>
</dbReference>
<dbReference type="GO" id="GO:0005525">
    <property type="term" value="F:GTP binding"/>
    <property type="evidence" value="ECO:0007669"/>
    <property type="project" value="UniProtKB-KW"/>
</dbReference>
<dbReference type="InterPro" id="IPR027417">
    <property type="entry name" value="P-loop_NTPase"/>
</dbReference>
<evidence type="ECO:0000313" key="6">
    <source>
        <dbReference type="Proteomes" id="UP000078046"/>
    </source>
</evidence>
<sequence length="180" mass="20740">MFSIFSGLKNFICSRPTYYILVIGRYHCGKSTFLKTVVALLNNTSHDYKVFPTSGLNIETIKYGRHVFTFWDLGGDADLIDLWKQYLNCCVLIYCIASDFNSFETRSSLEELDNLLLEKDLQSVPLLLIITKCDIIIKPETTITYKREDRPFKIIKTSSITKNGINSCIQWIANHIDHKL</sequence>
<comment type="caution">
    <text evidence="5">The sequence shown here is derived from an EMBL/GenBank/DDBJ whole genome shotgun (WGS) entry which is preliminary data.</text>
</comment>
<evidence type="ECO:0000256" key="3">
    <source>
        <dbReference type="PIRSR" id="PIRSR606689-1"/>
    </source>
</evidence>
<evidence type="ECO:0000256" key="4">
    <source>
        <dbReference type="PIRSR" id="PIRSR606689-2"/>
    </source>
</evidence>
<dbReference type="GO" id="GO:0003924">
    <property type="term" value="F:GTPase activity"/>
    <property type="evidence" value="ECO:0007669"/>
    <property type="project" value="InterPro"/>
</dbReference>
<dbReference type="SMART" id="SM00177">
    <property type="entry name" value="ARF"/>
    <property type="match status" value="1"/>
</dbReference>
<evidence type="ECO:0000256" key="1">
    <source>
        <dbReference type="ARBA" id="ARBA00022741"/>
    </source>
</evidence>
<dbReference type="GO" id="GO:0043001">
    <property type="term" value="P:Golgi to plasma membrane protein transport"/>
    <property type="evidence" value="ECO:0007669"/>
    <property type="project" value="TreeGrafter"/>
</dbReference>
<dbReference type="Proteomes" id="UP000078046">
    <property type="component" value="Unassembled WGS sequence"/>
</dbReference>
<name>A0A177B650_9BILA</name>
<dbReference type="PANTHER" id="PTHR45909:SF1">
    <property type="entry name" value="ADP-RIBOSYLATION FACTOR-RELATED PROTEIN 1"/>
    <property type="match status" value="1"/>
</dbReference>
<dbReference type="EMBL" id="LWCA01000331">
    <property type="protein sequence ID" value="OAF69123.1"/>
    <property type="molecule type" value="Genomic_DNA"/>
</dbReference>
<protein>
    <submittedName>
        <fullName evidence="5">Uncharacterized protein</fullName>
    </submittedName>
</protein>
<evidence type="ECO:0000256" key="2">
    <source>
        <dbReference type="ARBA" id="ARBA00023134"/>
    </source>
</evidence>
<organism evidence="5 6">
    <name type="scientific">Intoshia linei</name>
    <dbReference type="NCBI Taxonomy" id="1819745"/>
    <lineage>
        <taxon>Eukaryota</taxon>
        <taxon>Metazoa</taxon>
        <taxon>Spiralia</taxon>
        <taxon>Lophotrochozoa</taxon>
        <taxon>Mesozoa</taxon>
        <taxon>Orthonectida</taxon>
        <taxon>Rhopaluridae</taxon>
        <taxon>Intoshia</taxon>
    </lineage>
</organism>
<accession>A0A177B650</accession>
<feature type="binding site" evidence="4">
    <location>
        <position position="31"/>
    </location>
    <ligand>
        <name>Mg(2+)</name>
        <dbReference type="ChEBI" id="CHEBI:18420"/>
    </ligand>
</feature>
<keyword evidence="4" id="KW-0460">Magnesium</keyword>
<proteinExistence type="predicted"/>
<keyword evidence="1 3" id="KW-0547">Nucleotide-binding</keyword>
<dbReference type="SUPFAM" id="SSF52540">
    <property type="entry name" value="P-loop containing nucleoside triphosphate hydrolases"/>
    <property type="match status" value="1"/>
</dbReference>
<dbReference type="PRINTS" id="PR00449">
    <property type="entry name" value="RASTRNSFRMNG"/>
</dbReference>
<feature type="binding site" evidence="3">
    <location>
        <begin position="24"/>
        <end position="31"/>
    </location>
    <ligand>
        <name>GTP</name>
        <dbReference type="ChEBI" id="CHEBI:37565"/>
    </ligand>
</feature>
<dbReference type="InterPro" id="IPR024156">
    <property type="entry name" value="Small_GTPase_ARF"/>
</dbReference>
<dbReference type="GO" id="GO:0006886">
    <property type="term" value="P:intracellular protein transport"/>
    <property type="evidence" value="ECO:0007669"/>
    <property type="project" value="TreeGrafter"/>
</dbReference>
<dbReference type="GO" id="GO:0034067">
    <property type="term" value="P:protein localization to Golgi apparatus"/>
    <property type="evidence" value="ECO:0007669"/>
    <property type="project" value="TreeGrafter"/>
</dbReference>
<evidence type="ECO:0000313" key="5">
    <source>
        <dbReference type="EMBL" id="OAF69123.1"/>
    </source>
</evidence>
<dbReference type="Pfam" id="PF00025">
    <property type="entry name" value="Arf"/>
    <property type="match status" value="1"/>
</dbReference>
<reference evidence="5 6" key="1">
    <citation type="submission" date="2016-04" db="EMBL/GenBank/DDBJ databases">
        <title>The genome of Intoshia linei affirms orthonectids as highly simplified spiralians.</title>
        <authorList>
            <person name="Mikhailov K.V."/>
            <person name="Slusarev G.S."/>
            <person name="Nikitin M.A."/>
            <person name="Logacheva M.D."/>
            <person name="Penin A."/>
            <person name="Aleoshin V."/>
            <person name="Panchin Y.V."/>
        </authorList>
    </citation>
    <scope>NUCLEOTIDE SEQUENCE [LARGE SCALE GENOMIC DNA]</scope>
    <source>
        <strain evidence="5">Intl2013</strain>
        <tissue evidence="5">Whole animal</tissue>
    </source>
</reference>
<feature type="binding site" evidence="3">
    <location>
        <position position="75"/>
    </location>
    <ligand>
        <name>GTP</name>
        <dbReference type="ChEBI" id="CHEBI:37565"/>
    </ligand>
</feature>
<keyword evidence="2 3" id="KW-0342">GTP-binding</keyword>
<gene>
    <name evidence="5" type="ORF">A3Q56_03131</name>
</gene>
<dbReference type="OrthoDB" id="414781at2759"/>
<dbReference type="AlphaFoldDB" id="A0A177B650"/>
<keyword evidence="6" id="KW-1185">Reference proteome</keyword>
<feature type="binding site" evidence="4">
    <location>
        <position position="53"/>
    </location>
    <ligand>
        <name>Mg(2+)</name>
        <dbReference type="ChEBI" id="CHEBI:18420"/>
    </ligand>
</feature>
<dbReference type="InterPro" id="IPR006689">
    <property type="entry name" value="Small_GTPase_ARF/SAR"/>
</dbReference>
<dbReference type="GO" id="GO:0046872">
    <property type="term" value="F:metal ion binding"/>
    <property type="evidence" value="ECO:0007669"/>
    <property type="project" value="UniProtKB-KW"/>
</dbReference>
<keyword evidence="4" id="KW-0479">Metal-binding</keyword>
<dbReference type="GO" id="GO:0005794">
    <property type="term" value="C:Golgi apparatus"/>
    <property type="evidence" value="ECO:0007669"/>
    <property type="project" value="TreeGrafter"/>
</dbReference>